<proteinExistence type="predicted"/>
<gene>
    <name evidence="3" type="ORF">SAMN04489864_10687</name>
</gene>
<keyword evidence="4" id="KW-1185">Reference proteome</keyword>
<dbReference type="CDD" id="cd02966">
    <property type="entry name" value="TlpA_like_family"/>
    <property type="match status" value="1"/>
</dbReference>
<accession>A0A1I2Y0Q6</accession>
<dbReference type="InterPro" id="IPR036249">
    <property type="entry name" value="Thioredoxin-like_sf"/>
</dbReference>
<dbReference type="EMBL" id="FOPP01000006">
    <property type="protein sequence ID" value="SFH17901.1"/>
    <property type="molecule type" value="Genomic_DNA"/>
</dbReference>
<dbReference type="SUPFAM" id="SSF52833">
    <property type="entry name" value="Thioredoxin-like"/>
    <property type="match status" value="1"/>
</dbReference>
<evidence type="ECO:0000256" key="1">
    <source>
        <dbReference type="SAM" id="SignalP"/>
    </source>
</evidence>
<dbReference type="InterPro" id="IPR013766">
    <property type="entry name" value="Thioredoxin_domain"/>
</dbReference>
<protein>
    <submittedName>
        <fullName evidence="3">Peroxiredoxin</fullName>
    </submittedName>
</protein>
<sequence>MKKILLFVMAAFTMLDLAAQSVTFSSKKPEAGAPLSFTYDPTGGKLAMLANVKCVAYTFVNTKQKVIDIPLTKEGAVYKGSFTPIDSTAIAVITFAADGTKDDNPNGYYTLFYKGDSPTAMAYYWEAQFYNGMGSAFAGVKADKVKAIAALEKSFEQDPALQSKYVVLYMNLQYGLDKVKGGKLVSDQIALLNSSPNPKEEDFIKMASLYTVLKRKSSSDSVYNLVKAKYPKGTYAYNISANGIYNEKDAAKKIEKLAAFIKNFDLNPSKKADAEKIEGFYAQIAGAYAEAKDNAKFEEYANKVTSKTTLASIYNSYAWPSAEKKENLDFASAISQKSLALLEQAKNDPVPAMYASKEDYLKGLESNYGMYADTYALLLHHLGKDAEALKYQEIAVNQNNFTNAEMNGRYVTFLAKAGQNDKVVTYAERFIKAGQGTEQMKADLKLGYKGSQPFDTYYAALEKEALEKEHAKFVKEMINMPAPKFSLTNLKGETVSLAALKGKVVIVDYWATWCGPCIASFPGMQKAVDKYKSDPNVVFLFVNTWQTEENREKVVKDWAAANSNYTFNVLLDTKNPKDPSKFEVIEQYKVEGIPTKFIVDGNGNIRFKKVGFSGSADGTVKELDMMIALAKGSKEATK</sequence>
<dbReference type="InterPro" id="IPR050553">
    <property type="entry name" value="Thioredoxin_ResA/DsbE_sf"/>
</dbReference>
<dbReference type="PANTHER" id="PTHR42852">
    <property type="entry name" value="THIOL:DISULFIDE INTERCHANGE PROTEIN DSBE"/>
    <property type="match status" value="1"/>
</dbReference>
<evidence type="ECO:0000313" key="3">
    <source>
        <dbReference type="EMBL" id="SFH17901.1"/>
    </source>
</evidence>
<dbReference type="Proteomes" id="UP000199666">
    <property type="component" value="Unassembled WGS sequence"/>
</dbReference>
<feature type="chain" id="PRO_5011641358" evidence="1">
    <location>
        <begin position="19"/>
        <end position="638"/>
    </location>
</feature>
<evidence type="ECO:0000259" key="2">
    <source>
        <dbReference type="PROSITE" id="PS51352"/>
    </source>
</evidence>
<dbReference type="STRING" id="414048.SAMN04489864_10687"/>
<feature type="signal peptide" evidence="1">
    <location>
        <begin position="1"/>
        <end position="18"/>
    </location>
</feature>
<evidence type="ECO:0000313" key="4">
    <source>
        <dbReference type="Proteomes" id="UP000199666"/>
    </source>
</evidence>
<organism evidence="3 4">
    <name type="scientific">Pedobacter insulae</name>
    <dbReference type="NCBI Taxonomy" id="414048"/>
    <lineage>
        <taxon>Bacteria</taxon>
        <taxon>Pseudomonadati</taxon>
        <taxon>Bacteroidota</taxon>
        <taxon>Sphingobacteriia</taxon>
        <taxon>Sphingobacteriales</taxon>
        <taxon>Sphingobacteriaceae</taxon>
        <taxon>Pedobacter</taxon>
    </lineage>
</organism>
<dbReference type="AlphaFoldDB" id="A0A1I2Y0Q6"/>
<dbReference type="GO" id="GO:0016209">
    <property type="term" value="F:antioxidant activity"/>
    <property type="evidence" value="ECO:0007669"/>
    <property type="project" value="InterPro"/>
</dbReference>
<keyword evidence="1" id="KW-0732">Signal</keyword>
<dbReference type="PROSITE" id="PS51352">
    <property type="entry name" value="THIOREDOXIN_2"/>
    <property type="match status" value="1"/>
</dbReference>
<dbReference type="Gene3D" id="3.40.30.10">
    <property type="entry name" value="Glutaredoxin"/>
    <property type="match status" value="1"/>
</dbReference>
<dbReference type="InterPro" id="IPR000866">
    <property type="entry name" value="AhpC/TSA"/>
</dbReference>
<feature type="domain" description="Thioredoxin" evidence="2">
    <location>
        <begin position="476"/>
        <end position="632"/>
    </location>
</feature>
<name>A0A1I2Y0Q6_9SPHI</name>
<dbReference type="Pfam" id="PF00578">
    <property type="entry name" value="AhpC-TSA"/>
    <property type="match status" value="1"/>
</dbReference>
<dbReference type="PANTHER" id="PTHR42852:SF13">
    <property type="entry name" value="PROTEIN DIPZ"/>
    <property type="match status" value="1"/>
</dbReference>
<reference evidence="3 4" key="1">
    <citation type="submission" date="2016-10" db="EMBL/GenBank/DDBJ databases">
        <authorList>
            <person name="de Groot N.N."/>
        </authorList>
    </citation>
    <scope>NUCLEOTIDE SEQUENCE [LARGE SCALE GENOMIC DNA]</scope>
    <source>
        <strain evidence="3 4">DSM 18684</strain>
    </source>
</reference>
<dbReference type="GO" id="GO:0016491">
    <property type="term" value="F:oxidoreductase activity"/>
    <property type="evidence" value="ECO:0007669"/>
    <property type="project" value="InterPro"/>
</dbReference>
<dbReference type="OrthoDB" id="634996at2"/>
<dbReference type="RefSeq" id="WP_090994137.1">
    <property type="nucleotide sequence ID" value="NZ_FOPP01000006.1"/>
</dbReference>